<dbReference type="PANTHER" id="PTHR22893">
    <property type="entry name" value="NADH OXIDOREDUCTASE-RELATED"/>
    <property type="match status" value="1"/>
</dbReference>
<feature type="domain" description="NADH:flavin oxidoreductase/NADH oxidase N-terminal" evidence="1">
    <location>
        <begin position="5"/>
        <end position="329"/>
    </location>
</feature>
<dbReference type="PANTHER" id="PTHR22893:SF91">
    <property type="entry name" value="NADPH DEHYDROGENASE 2-RELATED"/>
    <property type="match status" value="1"/>
</dbReference>
<dbReference type="Gene3D" id="3.20.20.70">
    <property type="entry name" value="Aldolase class I"/>
    <property type="match status" value="1"/>
</dbReference>
<name>A0A8H8CFG0_PSICU</name>
<organism evidence="2">
    <name type="scientific">Psilocybe cubensis</name>
    <name type="common">Psychedelic mushroom</name>
    <name type="synonym">Stropharia cubensis</name>
    <dbReference type="NCBI Taxonomy" id="181762"/>
    <lineage>
        <taxon>Eukaryota</taxon>
        <taxon>Fungi</taxon>
        <taxon>Dikarya</taxon>
        <taxon>Basidiomycota</taxon>
        <taxon>Agaricomycotina</taxon>
        <taxon>Agaricomycetes</taxon>
        <taxon>Agaricomycetidae</taxon>
        <taxon>Agaricales</taxon>
        <taxon>Agaricineae</taxon>
        <taxon>Strophariaceae</taxon>
        <taxon>Psilocybe</taxon>
    </lineage>
</organism>
<dbReference type="InterPro" id="IPR013785">
    <property type="entry name" value="Aldolase_TIM"/>
</dbReference>
<dbReference type="AlphaFoldDB" id="A0A8H8CFG0"/>
<dbReference type="Pfam" id="PF00724">
    <property type="entry name" value="Oxidored_FMN"/>
    <property type="match status" value="1"/>
</dbReference>
<proteinExistence type="predicted"/>
<dbReference type="GO" id="GO:0003959">
    <property type="term" value="F:NADPH dehydrogenase activity"/>
    <property type="evidence" value="ECO:0007669"/>
    <property type="project" value="TreeGrafter"/>
</dbReference>
<protein>
    <recommendedName>
        <fullName evidence="1">NADH:flavin oxidoreductase/NADH oxidase N-terminal domain-containing protein</fullName>
    </recommendedName>
</protein>
<sequence length="380" mass="43117">MSNSKLFQPITVGNAKLEHRVVLAPLSRFRWTQREHLPVFPIVNTYYEQRSRRPGTLLITEATPVARHAGGYYNVPGIWNQDQINGWKLITDTVHKNGSFIFMQIWAHGRAADPKVLAEDGFDFVAPSPIPITGRATPRELTIQEIEEYPGLFAKAAKNAVEAGFDGVEIHNANGYLLDQFVQDVSNHRTDKYGGNIENRNKLSLMVVDAVVDAIGPEKVGIRISPWMVYQNMHMIDPVPQFTHLVESIVNKHPDMAYLHVVEPDKGAPETESNDFLRDIWAPRPFISCGDYTRETAIKRADETGNLIAFGRYFISNPDLPTRIEHNIPFNEYDRKTFYGPKGHLLGAEAGYIDYPFADEKHEKKRGNNTGEDWDVIYRA</sequence>
<evidence type="ECO:0000259" key="1">
    <source>
        <dbReference type="Pfam" id="PF00724"/>
    </source>
</evidence>
<dbReference type="EMBL" id="JAFIQS010000017">
    <property type="protein sequence ID" value="KAG5162919.1"/>
    <property type="molecule type" value="Genomic_DNA"/>
</dbReference>
<dbReference type="SUPFAM" id="SSF51395">
    <property type="entry name" value="FMN-linked oxidoreductases"/>
    <property type="match status" value="1"/>
</dbReference>
<dbReference type="CDD" id="cd02933">
    <property type="entry name" value="OYE_like_FMN"/>
    <property type="match status" value="1"/>
</dbReference>
<evidence type="ECO:0000313" key="2">
    <source>
        <dbReference type="EMBL" id="KAG5162919.1"/>
    </source>
</evidence>
<accession>A0A8H8CFG0</accession>
<gene>
    <name evidence="2" type="ORF">JR316_012307</name>
</gene>
<dbReference type="GO" id="GO:0010181">
    <property type="term" value="F:FMN binding"/>
    <property type="evidence" value="ECO:0007669"/>
    <property type="project" value="InterPro"/>
</dbReference>
<dbReference type="InterPro" id="IPR045247">
    <property type="entry name" value="Oye-like"/>
</dbReference>
<comment type="caution">
    <text evidence="2">The sequence shown here is derived from an EMBL/GenBank/DDBJ whole genome shotgun (WGS) entry which is preliminary data.</text>
</comment>
<dbReference type="OrthoDB" id="276546at2759"/>
<dbReference type="InterPro" id="IPR001155">
    <property type="entry name" value="OxRdtase_FMN_N"/>
</dbReference>
<dbReference type="FunFam" id="3.20.20.70:FF:000138">
    <property type="entry name" value="NADPH dehydrogenase 1"/>
    <property type="match status" value="1"/>
</dbReference>
<reference evidence="2" key="1">
    <citation type="submission" date="2021-02" db="EMBL/GenBank/DDBJ databases">
        <title>Psilocybe cubensis genome.</title>
        <authorList>
            <person name="Mckernan K.J."/>
            <person name="Crawford S."/>
            <person name="Trippe A."/>
            <person name="Kane L.T."/>
            <person name="Mclaughlin S."/>
        </authorList>
    </citation>
    <scope>NUCLEOTIDE SEQUENCE [LARGE SCALE GENOMIC DNA]</scope>
    <source>
        <strain evidence="2">MGC-MH-2018</strain>
    </source>
</reference>